<sequence>MKSNVRDDLMSFLRDELSVSEAAIALALKKGEQELNFLPMVLWQYGFLTLPQLNRVFDWLEMV</sequence>
<accession>A0A9X5ECG1</accession>
<dbReference type="EMBL" id="JTJC03000009">
    <property type="protein sequence ID" value="NHC37602.1"/>
    <property type="molecule type" value="Genomic_DNA"/>
</dbReference>
<dbReference type="Proteomes" id="UP000031532">
    <property type="component" value="Unassembled WGS sequence"/>
</dbReference>
<proteinExistence type="predicted"/>
<gene>
    <name evidence="1" type="ORF">QH73_0023690</name>
</gene>
<evidence type="ECO:0000313" key="2">
    <source>
        <dbReference type="Proteomes" id="UP000031532"/>
    </source>
</evidence>
<comment type="caution">
    <text evidence="1">The sequence shown here is derived from an EMBL/GenBank/DDBJ whole genome shotgun (WGS) entry which is preliminary data.</text>
</comment>
<dbReference type="Pfam" id="PF11165">
    <property type="entry name" value="DUF2949"/>
    <property type="match status" value="1"/>
</dbReference>
<name>A0A9X5ECG1_9CYAN</name>
<dbReference type="OrthoDB" id="433602at2"/>
<reference evidence="1 2" key="1">
    <citation type="journal article" date="2015" name="Genome Announc.">
        <title>Draft Genome Sequence of the Terrestrial Cyanobacterium Scytonema millei VB511283, Isolated from Eastern India.</title>
        <authorList>
            <person name="Sen D."/>
            <person name="Chandrababunaidu M.M."/>
            <person name="Singh D."/>
            <person name="Sanghi N."/>
            <person name="Ghorai A."/>
            <person name="Mishra G.P."/>
            <person name="Madduluri M."/>
            <person name="Adhikary S.P."/>
            <person name="Tripathy S."/>
        </authorList>
    </citation>
    <scope>NUCLEOTIDE SEQUENCE [LARGE SCALE GENOMIC DNA]</scope>
    <source>
        <strain evidence="1 2">VB511283</strain>
    </source>
</reference>
<evidence type="ECO:0000313" key="1">
    <source>
        <dbReference type="EMBL" id="NHC37602.1"/>
    </source>
</evidence>
<organism evidence="1 2">
    <name type="scientific">Scytonema millei VB511283</name>
    <dbReference type="NCBI Taxonomy" id="1245923"/>
    <lineage>
        <taxon>Bacteria</taxon>
        <taxon>Bacillati</taxon>
        <taxon>Cyanobacteriota</taxon>
        <taxon>Cyanophyceae</taxon>
        <taxon>Nostocales</taxon>
        <taxon>Scytonemataceae</taxon>
        <taxon>Scytonema</taxon>
    </lineage>
</organism>
<protein>
    <submittedName>
        <fullName evidence="1">DUF2949 domain-containing protein</fullName>
    </submittedName>
</protein>
<keyword evidence="2" id="KW-1185">Reference proteome</keyword>
<dbReference type="AlphaFoldDB" id="A0A9X5ECG1"/>
<dbReference type="RefSeq" id="WP_039713548.1">
    <property type="nucleotide sequence ID" value="NZ_JTJC03000009.1"/>
</dbReference>
<dbReference type="InterPro" id="IPR021336">
    <property type="entry name" value="DUF2949"/>
</dbReference>